<feature type="region of interest" description="Disordered" evidence="1">
    <location>
        <begin position="1"/>
        <end position="20"/>
    </location>
</feature>
<dbReference type="AlphaFoldDB" id="A0A369J1Z9"/>
<proteinExistence type="predicted"/>
<evidence type="ECO:0000313" key="3">
    <source>
        <dbReference type="Proteomes" id="UP000076154"/>
    </source>
</evidence>
<gene>
    <name evidence="2" type="ORF">Hypma_004195</name>
</gene>
<dbReference type="InParanoid" id="A0A369J1Z9"/>
<feature type="compositionally biased region" description="Pro residues" evidence="1">
    <location>
        <begin position="34"/>
        <end position="48"/>
    </location>
</feature>
<reference evidence="2" key="1">
    <citation type="submission" date="2018-04" db="EMBL/GenBank/DDBJ databases">
        <title>Whole genome sequencing of Hypsizygus marmoreus.</title>
        <authorList>
            <person name="Choi I.-G."/>
            <person name="Min B."/>
            <person name="Kim J.-G."/>
            <person name="Kim S."/>
            <person name="Oh Y.-L."/>
            <person name="Kong W.-S."/>
            <person name="Park H."/>
            <person name="Jeong J."/>
            <person name="Song E.-S."/>
        </authorList>
    </citation>
    <scope>NUCLEOTIDE SEQUENCE [LARGE SCALE GENOMIC DNA]</scope>
    <source>
        <strain evidence="2">51987-8</strain>
    </source>
</reference>
<evidence type="ECO:0000256" key="1">
    <source>
        <dbReference type="SAM" id="MobiDB-lite"/>
    </source>
</evidence>
<protein>
    <submittedName>
        <fullName evidence="2">Uncharacterized protein</fullName>
    </submittedName>
</protein>
<accession>A0A369J1Z9</accession>
<sequence>MSHRGVPTMRPEPNSQLGPAILATCIAHYTRPHISPPPQPPPSPPKTSPTPEHRQGVQEDGDG</sequence>
<feature type="region of interest" description="Disordered" evidence="1">
    <location>
        <begin position="27"/>
        <end position="63"/>
    </location>
</feature>
<dbReference type="Proteomes" id="UP000076154">
    <property type="component" value="Unassembled WGS sequence"/>
</dbReference>
<keyword evidence="3" id="KW-1185">Reference proteome</keyword>
<organism evidence="2 3">
    <name type="scientific">Hypsizygus marmoreus</name>
    <name type="common">White beech mushroom</name>
    <name type="synonym">Agaricus marmoreus</name>
    <dbReference type="NCBI Taxonomy" id="39966"/>
    <lineage>
        <taxon>Eukaryota</taxon>
        <taxon>Fungi</taxon>
        <taxon>Dikarya</taxon>
        <taxon>Basidiomycota</taxon>
        <taxon>Agaricomycotina</taxon>
        <taxon>Agaricomycetes</taxon>
        <taxon>Agaricomycetidae</taxon>
        <taxon>Agaricales</taxon>
        <taxon>Tricholomatineae</taxon>
        <taxon>Lyophyllaceae</taxon>
        <taxon>Hypsizygus</taxon>
    </lineage>
</organism>
<comment type="caution">
    <text evidence="2">The sequence shown here is derived from an EMBL/GenBank/DDBJ whole genome shotgun (WGS) entry which is preliminary data.</text>
</comment>
<evidence type="ECO:0000313" key="2">
    <source>
        <dbReference type="EMBL" id="RDB15422.1"/>
    </source>
</evidence>
<name>A0A369J1Z9_HYPMA</name>
<dbReference type="EMBL" id="LUEZ02000158">
    <property type="protein sequence ID" value="RDB15422.1"/>
    <property type="molecule type" value="Genomic_DNA"/>
</dbReference>